<dbReference type="Pfam" id="PF04194">
    <property type="entry name" value="PDCD2_C"/>
    <property type="match status" value="1"/>
</dbReference>
<dbReference type="OMA" id="HQVIRYS"/>
<dbReference type="GeneID" id="28901575"/>
<evidence type="ECO:0000256" key="1">
    <source>
        <dbReference type="SAM" id="MobiDB-lite"/>
    </source>
</evidence>
<feature type="region of interest" description="Disordered" evidence="1">
    <location>
        <begin position="101"/>
        <end position="141"/>
    </location>
</feature>
<dbReference type="RefSeq" id="XP_018184421.1">
    <property type="nucleotide sequence ID" value="XM_018336438.1"/>
</dbReference>
<evidence type="ECO:0000313" key="3">
    <source>
        <dbReference type="EMBL" id="KZF18866.1"/>
    </source>
</evidence>
<dbReference type="Proteomes" id="UP000076632">
    <property type="component" value="Unassembled WGS sequence"/>
</dbReference>
<feature type="region of interest" description="Disordered" evidence="1">
    <location>
        <begin position="1"/>
        <end position="42"/>
    </location>
</feature>
<dbReference type="AlphaFoldDB" id="A0A164ZAF4"/>
<feature type="compositionally biased region" description="Low complexity" evidence="1">
    <location>
        <begin position="182"/>
        <end position="196"/>
    </location>
</feature>
<feature type="domain" description="Programmed cell death protein 2 C-terminal" evidence="2">
    <location>
        <begin position="301"/>
        <end position="431"/>
    </location>
</feature>
<dbReference type="GO" id="GO:0030490">
    <property type="term" value="P:maturation of SSU-rRNA"/>
    <property type="evidence" value="ECO:0007669"/>
    <property type="project" value="TreeGrafter"/>
</dbReference>
<dbReference type="PANTHER" id="PTHR47524">
    <property type="entry name" value="20S RRNA ACCUMULATION PROTEIN 4"/>
    <property type="match status" value="1"/>
</dbReference>
<feature type="compositionally biased region" description="Polar residues" evidence="1">
    <location>
        <begin position="156"/>
        <end position="181"/>
    </location>
</feature>
<dbReference type="InParanoid" id="A0A164ZAF4"/>
<gene>
    <name evidence="3" type="ORF">L228DRAFT_286361</name>
</gene>
<organism evidence="3 4">
    <name type="scientific">Xylona heveae (strain CBS 132557 / TC161)</name>
    <dbReference type="NCBI Taxonomy" id="1328760"/>
    <lineage>
        <taxon>Eukaryota</taxon>
        <taxon>Fungi</taxon>
        <taxon>Dikarya</taxon>
        <taxon>Ascomycota</taxon>
        <taxon>Pezizomycotina</taxon>
        <taxon>Xylonomycetes</taxon>
        <taxon>Xylonales</taxon>
        <taxon>Xylonaceae</taxon>
        <taxon>Xylona</taxon>
    </lineage>
</organism>
<keyword evidence="4" id="KW-1185">Reference proteome</keyword>
<feature type="region of interest" description="Disordered" evidence="1">
    <location>
        <begin position="156"/>
        <end position="245"/>
    </location>
</feature>
<dbReference type="PANTHER" id="PTHR47524:SF1">
    <property type="entry name" value="20S RRNA ACCUMULATION PROTEIN 4"/>
    <property type="match status" value="1"/>
</dbReference>
<dbReference type="EMBL" id="KV407469">
    <property type="protein sequence ID" value="KZF18866.1"/>
    <property type="molecule type" value="Genomic_DNA"/>
</dbReference>
<reference evidence="3 4" key="1">
    <citation type="journal article" date="2016" name="Fungal Biol.">
        <title>The genome of Xylona heveae provides a window into fungal endophytism.</title>
        <authorList>
            <person name="Gazis R."/>
            <person name="Kuo A."/>
            <person name="Riley R."/>
            <person name="LaButti K."/>
            <person name="Lipzen A."/>
            <person name="Lin J."/>
            <person name="Amirebrahimi M."/>
            <person name="Hesse C.N."/>
            <person name="Spatafora J.W."/>
            <person name="Henrissat B."/>
            <person name="Hainaut M."/>
            <person name="Grigoriev I.V."/>
            <person name="Hibbett D.S."/>
        </authorList>
    </citation>
    <scope>NUCLEOTIDE SEQUENCE [LARGE SCALE GENOMIC DNA]</scope>
    <source>
        <strain evidence="3 4">TC161</strain>
    </source>
</reference>
<dbReference type="STRING" id="1328760.A0A164ZAF4"/>
<sequence length="438" mass="47600">MASYDSDSSMDDENYTETNVLLGYASKEPTDDSESQLGGYPSWLDPSVPPSAALARCKVCNDLMTLLLQLNGDLPDRFPGHERRLYLFNCQRKTCRRKAGSVRAIRGVRVPPSSQSQKAKSEKEAQEEGKKSESTKETTPAEQKYIGESLFGAQPTTLSSNANPFSTTGAGQSSATNPFSTAKSELPPLSSLAAKPPQRPEDETLAESFAAKVKVSSDSAPASSRPKVAQSPVPQEAWPANDKFPKPYPSYYLDADYEALSAEQEAPLPAHRIEEIDSAEGSSSGGGSRSDDKEGFESTIDKTFQRFADRLAQNPEQVLRYEFSGQPLLYSKTDAVGKLLALHQGHSEAKVSVVKQQGSLGLPRCTNCGGDRVFELQLTPQAIAELEADITSLDGMDWGTIIVGVCSNDCHAPDTREAQSGYVEEWVGVQWEELAERK</sequence>
<feature type="compositionally biased region" description="Basic and acidic residues" evidence="1">
    <location>
        <begin position="119"/>
        <end position="136"/>
    </location>
</feature>
<protein>
    <recommendedName>
        <fullName evidence="2">Programmed cell death protein 2 C-terminal domain-containing protein</fullName>
    </recommendedName>
</protein>
<dbReference type="FunCoup" id="A0A164ZAF4">
    <property type="interactions" value="329"/>
</dbReference>
<accession>A0A164ZAF4</accession>
<name>A0A164ZAF4_XYLHT</name>
<evidence type="ECO:0000259" key="2">
    <source>
        <dbReference type="Pfam" id="PF04194"/>
    </source>
</evidence>
<proteinExistence type="predicted"/>
<feature type="region of interest" description="Disordered" evidence="1">
    <location>
        <begin position="275"/>
        <end position="296"/>
    </location>
</feature>
<dbReference type="GO" id="GO:0005737">
    <property type="term" value="C:cytoplasm"/>
    <property type="evidence" value="ECO:0007669"/>
    <property type="project" value="InterPro"/>
</dbReference>
<dbReference type="OrthoDB" id="443682at2759"/>
<evidence type="ECO:0000313" key="4">
    <source>
        <dbReference type="Proteomes" id="UP000076632"/>
    </source>
</evidence>
<dbReference type="InterPro" id="IPR007320">
    <property type="entry name" value="PDCD2_C"/>
</dbReference>